<dbReference type="AlphaFoldDB" id="A0A9E9P4Q0"/>
<gene>
    <name evidence="1" type="ORF">NB640_01410</name>
</gene>
<dbReference type="EMBL" id="CP098242">
    <property type="protein sequence ID" value="WAW10351.1"/>
    <property type="molecule type" value="Genomic_DNA"/>
</dbReference>
<keyword evidence="2" id="KW-1185">Reference proteome</keyword>
<dbReference type="Proteomes" id="UP001156215">
    <property type="component" value="Chromosome"/>
</dbReference>
<dbReference type="KEGG" id="ovb:NB640_01410"/>
<evidence type="ECO:0000313" key="2">
    <source>
        <dbReference type="Proteomes" id="UP001156215"/>
    </source>
</evidence>
<accession>A0A9E9P4Q0</accession>
<proteinExistence type="predicted"/>
<dbReference type="RefSeq" id="WP_269309364.1">
    <property type="nucleotide sequence ID" value="NZ_CP098242.1"/>
</dbReference>
<name>A0A9E9P4Q0_9BURK</name>
<reference evidence="1" key="1">
    <citation type="journal article" date="2022" name="Front. Microbiol.">
        <title>New perspectives on an old grouping: The genomic and phenotypic variability of Oxalobacter formigenes and the implications for calcium oxalate stone prevention.</title>
        <authorList>
            <person name="Chmiel J.A."/>
            <person name="Carr C."/>
            <person name="Stuivenberg G.A."/>
            <person name="Venema R."/>
            <person name="Chanyi R.M."/>
            <person name="Al K.F."/>
            <person name="Giguere D."/>
            <person name="Say H."/>
            <person name="Akouris P.P."/>
            <person name="Dominguez Romero S.A."/>
            <person name="Kwong A."/>
            <person name="Tai V."/>
            <person name="Koval S.F."/>
            <person name="Razvi H."/>
            <person name="Bjazevic J."/>
            <person name="Burton J.P."/>
        </authorList>
    </citation>
    <scope>NUCLEOTIDE SEQUENCE</scope>
    <source>
        <strain evidence="1">WoOx3</strain>
    </source>
</reference>
<sequence length="60" mass="6908">MKDTEKKLLSQSDTQRNGILHTMTMEGLEDVKADRYMTSEEMQKSMANCIANRKGDKKLK</sequence>
<organism evidence="1 2">
    <name type="scientific">Oxalobacter vibrioformis</name>
    <dbReference type="NCBI Taxonomy" id="933080"/>
    <lineage>
        <taxon>Bacteria</taxon>
        <taxon>Pseudomonadati</taxon>
        <taxon>Pseudomonadota</taxon>
        <taxon>Betaproteobacteria</taxon>
        <taxon>Burkholderiales</taxon>
        <taxon>Oxalobacteraceae</taxon>
        <taxon>Oxalobacter</taxon>
    </lineage>
</organism>
<evidence type="ECO:0000313" key="1">
    <source>
        <dbReference type="EMBL" id="WAW10351.1"/>
    </source>
</evidence>
<protein>
    <submittedName>
        <fullName evidence="1">Uncharacterized protein</fullName>
    </submittedName>
</protein>